<keyword evidence="2" id="KW-0472">Membrane</keyword>
<dbReference type="EMBL" id="VKHT01001217">
    <property type="protein sequence ID" value="MBB0246922.1"/>
    <property type="molecule type" value="Genomic_DNA"/>
</dbReference>
<keyword evidence="4" id="KW-1185">Reference proteome</keyword>
<feature type="transmembrane region" description="Helical" evidence="2">
    <location>
        <begin position="75"/>
        <end position="93"/>
    </location>
</feature>
<accession>A0A7W3THF0</accession>
<evidence type="ECO:0000313" key="3">
    <source>
        <dbReference type="EMBL" id="MBB0246922.1"/>
    </source>
</evidence>
<name>A0A7W3THF0_9ACTN</name>
<gene>
    <name evidence="3" type="ORF">FNQ90_23050</name>
</gene>
<dbReference type="Proteomes" id="UP000538929">
    <property type="component" value="Unassembled WGS sequence"/>
</dbReference>
<organism evidence="3 4">
    <name type="scientific">Streptomyces alkaliphilus</name>
    <dbReference type="NCBI Taxonomy" id="1472722"/>
    <lineage>
        <taxon>Bacteria</taxon>
        <taxon>Bacillati</taxon>
        <taxon>Actinomycetota</taxon>
        <taxon>Actinomycetes</taxon>
        <taxon>Kitasatosporales</taxon>
        <taxon>Streptomycetaceae</taxon>
        <taxon>Streptomyces</taxon>
    </lineage>
</organism>
<dbReference type="AlphaFoldDB" id="A0A7W3THF0"/>
<evidence type="ECO:0000256" key="2">
    <source>
        <dbReference type="SAM" id="Phobius"/>
    </source>
</evidence>
<keyword evidence="2" id="KW-1133">Transmembrane helix</keyword>
<comment type="caution">
    <text evidence="3">The sequence shown here is derived from an EMBL/GenBank/DDBJ whole genome shotgun (WGS) entry which is preliminary data.</text>
</comment>
<feature type="compositionally biased region" description="Low complexity" evidence="1">
    <location>
        <begin position="33"/>
        <end position="45"/>
    </location>
</feature>
<evidence type="ECO:0000256" key="1">
    <source>
        <dbReference type="SAM" id="MobiDB-lite"/>
    </source>
</evidence>
<dbReference type="RefSeq" id="WP_228471551.1">
    <property type="nucleotide sequence ID" value="NZ_VKHT01001217.1"/>
</dbReference>
<reference evidence="4" key="1">
    <citation type="submission" date="2019-10" db="EMBL/GenBank/DDBJ databases">
        <title>Streptomyces sp. nov., a novel actinobacterium isolated from alkaline environment.</title>
        <authorList>
            <person name="Golinska P."/>
        </authorList>
    </citation>
    <scope>NUCLEOTIDE SEQUENCE [LARGE SCALE GENOMIC DNA]</scope>
    <source>
        <strain evidence="4">DSM 42118</strain>
    </source>
</reference>
<protein>
    <submittedName>
        <fullName evidence="3">Uncharacterized protein</fullName>
    </submittedName>
</protein>
<proteinExistence type="predicted"/>
<feature type="region of interest" description="Disordered" evidence="1">
    <location>
        <begin position="1"/>
        <end position="67"/>
    </location>
</feature>
<evidence type="ECO:0000313" key="4">
    <source>
        <dbReference type="Proteomes" id="UP000538929"/>
    </source>
</evidence>
<sequence>MTTIQPAENPPTGAGSPGLPLPTVRAAEVPGWRAGASSSGGRSASEGITRDPARLAPPPPAHHPLGAARPVRRTAALLLFAAVLAGLALLIAGPPAP</sequence>
<keyword evidence="2" id="KW-0812">Transmembrane</keyword>
<feature type="non-terminal residue" evidence="3">
    <location>
        <position position="97"/>
    </location>
</feature>